<dbReference type="STRING" id="1437059.A6A05_18935"/>
<accession>A0A178MZJ4</accession>
<name>A0A178MZJ4_9PROT</name>
<dbReference type="OrthoDB" id="7366892at2"/>
<dbReference type="RefSeq" id="WP_068496856.1">
    <property type="nucleotide sequence ID" value="NZ_LWQU01000029.1"/>
</dbReference>
<proteinExistence type="predicted"/>
<sequence>MTLQTDLETAIAKVTADSTLLHSIVHGPASGTGSTLTTEGGDVKTVAKAIADVETEYAAVGVMAAVNADRVAAEAARVGAETAAADATSAQAQAELAAVAGNVKVSANDTTGGKLHGKLVAGTGITLTEGDDGGDETLTISASGGVISVDTTLNVGIGQAHATVTAALAYLADYRIKPGVTVFISVIGAVAEAAVITINHPDSANIIISGTAPITTTLSGISAQSGAQGAYSVTYTVASSAGMAVGDYVILYNTSGGTYQGPNHGVFPITAIPDGTHITVANPSWTAAWQGAGVNTGNVKCLKSRLTFAASGAFTVTKPNAVLNLRDIALVGASVLNGLRLDQAGVNGLPGKAYLSCVGLYDWQWFAVVDGGGELHLAGTCAMSRFSSTGVWVRQGGKAVLAPGAYFTIMGMTSAAGGNGAINLESGGAFDLGFGTAGQVMIACNYGYGVRAFGSGSRFSLGASTNSRIELNGYSGVFTQNEASVTARGIVLQANGNIDGIGNIYAIQQSRVDYSYASIGAAASPGTYLVRGEMQSDLDGFAANYTGASGNVYATHSSRIAFNAGTNYGAVAISPALNTHGNSNAYIVN</sequence>
<protein>
    <submittedName>
        <fullName evidence="1">Uncharacterized protein</fullName>
    </submittedName>
</protein>
<gene>
    <name evidence="1" type="ORF">A6A05_18935</name>
</gene>
<reference evidence="1 2" key="1">
    <citation type="submission" date="2016-04" db="EMBL/GenBank/DDBJ databases">
        <title>Draft genome sequence of freshwater magnetotactic bacteria Magnetospirillum marisnigri SP-1 and Magnetospirillum moscoviense BB-1.</title>
        <authorList>
            <person name="Koziaeva V."/>
            <person name="Dziuba M.V."/>
            <person name="Ivanov T.M."/>
            <person name="Kuznetsov B."/>
            <person name="Grouzdev D.S."/>
        </authorList>
    </citation>
    <scope>NUCLEOTIDE SEQUENCE [LARGE SCALE GENOMIC DNA]</scope>
    <source>
        <strain evidence="1 2">BB-1</strain>
    </source>
</reference>
<keyword evidence="2" id="KW-1185">Reference proteome</keyword>
<dbReference type="AlphaFoldDB" id="A0A178MZJ4"/>
<evidence type="ECO:0000313" key="1">
    <source>
        <dbReference type="EMBL" id="OAN64794.1"/>
    </source>
</evidence>
<organism evidence="1 2">
    <name type="scientific">Magnetospirillum moscoviense</name>
    <dbReference type="NCBI Taxonomy" id="1437059"/>
    <lineage>
        <taxon>Bacteria</taxon>
        <taxon>Pseudomonadati</taxon>
        <taxon>Pseudomonadota</taxon>
        <taxon>Alphaproteobacteria</taxon>
        <taxon>Rhodospirillales</taxon>
        <taxon>Rhodospirillaceae</taxon>
        <taxon>Magnetospirillum</taxon>
    </lineage>
</organism>
<comment type="caution">
    <text evidence="1">The sequence shown here is derived from an EMBL/GenBank/DDBJ whole genome shotgun (WGS) entry which is preliminary data.</text>
</comment>
<dbReference type="Proteomes" id="UP000078543">
    <property type="component" value="Unassembled WGS sequence"/>
</dbReference>
<evidence type="ECO:0000313" key="2">
    <source>
        <dbReference type="Proteomes" id="UP000078543"/>
    </source>
</evidence>
<dbReference type="EMBL" id="LWQU01000029">
    <property type="protein sequence ID" value="OAN64794.1"/>
    <property type="molecule type" value="Genomic_DNA"/>
</dbReference>